<evidence type="ECO:0000313" key="2">
    <source>
        <dbReference type="Proteomes" id="UP000515744"/>
    </source>
</evidence>
<dbReference type="Gene3D" id="1.10.287.130">
    <property type="match status" value="1"/>
</dbReference>
<evidence type="ECO:0000313" key="1">
    <source>
        <dbReference type="EMBL" id="QMV46418.1"/>
    </source>
</evidence>
<reference evidence="1 2" key="2">
    <citation type="journal article" date="2020" name="Mol. Biol. Evol.">
        <title>Life and death of selfish genes: comparative genomics reveals the dynamic evolution of cytoplasmic incompatibility.</title>
        <authorList>
            <person name="Martinez J."/>
            <person name="Klasson L."/>
            <person name="Welch J."/>
            <person name="Jiggins F.M."/>
        </authorList>
    </citation>
    <scope>NUCLEOTIDE SEQUENCE [LARGE SCALE GENOMIC DNA]</scope>
    <source>
        <strain evidence="1">WStv</strain>
    </source>
</reference>
<reference evidence="2" key="1">
    <citation type="journal article" date="2020" name="Mol. Biol.">
        <title>Life and death of selfish genes: comparative genomics reveals the dynamic evolution of cytoplasmic incompatibility.</title>
        <authorList>
            <person name="Martinez J."/>
            <person name="Klasson L."/>
            <person name="Welch J."/>
            <person name="Jiggins F.M."/>
        </authorList>
    </citation>
    <scope>NUCLEOTIDE SEQUENCE [LARGE SCALE GENOMIC DNA]</scope>
</reference>
<dbReference type="AlphaFoldDB" id="A0A7G5CB34"/>
<dbReference type="EMBL" id="CP050531">
    <property type="protein sequence ID" value="QMV46418.1"/>
    <property type="molecule type" value="Genomic_DNA"/>
</dbReference>
<dbReference type="Proteomes" id="UP000515744">
    <property type="component" value="Chromosome"/>
</dbReference>
<sequence length="97" mass="11073">MNKNIKNILLTIDLLSGRLLHDFANSMNGIMFSLEELGVIDKNDAEIQKEALSLLKESSDDLVYKHKVMKQAYSSSADNYSFDQTKSNIENYLLKKK</sequence>
<protein>
    <recommendedName>
        <fullName evidence="3">Histidine kinase</fullName>
    </recommendedName>
</protein>
<evidence type="ECO:0008006" key="3">
    <source>
        <dbReference type="Google" id="ProtNLM"/>
    </source>
</evidence>
<accession>A0A7G5CB34</accession>
<proteinExistence type="predicted"/>
<gene>
    <name evidence="1" type="ORF">HC358_05285</name>
</gene>
<name>A0A7G5CB34_WOLPI</name>
<organism evidence="1 2">
    <name type="scientific">Wolbachia pipientis</name>
    <dbReference type="NCBI Taxonomy" id="955"/>
    <lineage>
        <taxon>Bacteria</taxon>
        <taxon>Pseudomonadati</taxon>
        <taxon>Pseudomonadota</taxon>
        <taxon>Alphaproteobacteria</taxon>
        <taxon>Rickettsiales</taxon>
        <taxon>Anaplasmataceae</taxon>
        <taxon>Wolbachieae</taxon>
        <taxon>Wolbachia</taxon>
    </lineage>
</organism>